<gene>
    <name evidence="2" type="ORF">HNR21_001643</name>
</gene>
<keyword evidence="3" id="KW-1185">Reference proteome</keyword>
<dbReference type="Proteomes" id="UP000539313">
    <property type="component" value="Unassembled WGS sequence"/>
</dbReference>
<accession>A0A7W3R7L4</accession>
<keyword evidence="1" id="KW-0175">Coiled coil</keyword>
<protein>
    <submittedName>
        <fullName evidence="2">Uncharacterized protein</fullName>
    </submittedName>
</protein>
<comment type="caution">
    <text evidence="2">The sequence shown here is derived from an EMBL/GenBank/DDBJ whole genome shotgun (WGS) entry which is preliminary data.</text>
</comment>
<dbReference type="RefSeq" id="WP_182704699.1">
    <property type="nucleotide sequence ID" value="NZ_JACJII010000001.1"/>
</dbReference>
<organism evidence="2 3">
    <name type="scientific">Thermomonospora cellulosilytica</name>
    <dbReference type="NCBI Taxonomy" id="1411118"/>
    <lineage>
        <taxon>Bacteria</taxon>
        <taxon>Bacillati</taxon>
        <taxon>Actinomycetota</taxon>
        <taxon>Actinomycetes</taxon>
        <taxon>Streptosporangiales</taxon>
        <taxon>Thermomonosporaceae</taxon>
        <taxon>Thermomonospora</taxon>
    </lineage>
</organism>
<evidence type="ECO:0000313" key="2">
    <source>
        <dbReference type="EMBL" id="MBA9002761.1"/>
    </source>
</evidence>
<feature type="coiled-coil region" evidence="1">
    <location>
        <begin position="269"/>
        <end position="303"/>
    </location>
</feature>
<dbReference type="EMBL" id="JACJII010000001">
    <property type="protein sequence ID" value="MBA9002761.1"/>
    <property type="molecule type" value="Genomic_DNA"/>
</dbReference>
<evidence type="ECO:0000313" key="3">
    <source>
        <dbReference type="Proteomes" id="UP000539313"/>
    </source>
</evidence>
<name>A0A7W3R7L4_9ACTN</name>
<proteinExistence type="predicted"/>
<evidence type="ECO:0000256" key="1">
    <source>
        <dbReference type="SAM" id="Coils"/>
    </source>
</evidence>
<dbReference type="AlphaFoldDB" id="A0A7W3R7L4"/>
<reference evidence="2 3" key="1">
    <citation type="submission" date="2020-08" db="EMBL/GenBank/DDBJ databases">
        <title>Sequencing the genomes of 1000 actinobacteria strains.</title>
        <authorList>
            <person name="Klenk H.-P."/>
        </authorList>
    </citation>
    <scope>NUCLEOTIDE SEQUENCE [LARGE SCALE GENOMIC DNA]</scope>
    <source>
        <strain evidence="2 3">DSM 45823</strain>
    </source>
</reference>
<sequence length="380" mass="43421">MSEYQYYEFCAVDRPLGERERSELRVLSTRARITATSFVNEYHWGDFRGDPRAMMERYFDAFLYLADWGTRQLMFRVPRDLIDLTVAERYCHTDAASVWTSGDDVIVSLYSDQDPDDYWEEPEGRLASIVPVRAELAAGDLRLLYLGWLLAVQADEIDDDELEPLVPPNLRMLSAPLRAVADFLRIDRDLLSVAARASVGGTSGMPERDELAEWVKGLPHTDKDRLLAQVASGEGTRVQRILQRRFRAERPHDEGAAEAGARTAGELWKAAGELTAARERAEAERLEREWARQEAKAAAAHEKRLDDLAGRQEDAWRQVDELIATTRPRDYDRAVAVLTDLRALARRQDRGEDFAGRLRALRERHQRKPSLLRRFDQAGL</sequence>